<accession>A0A919SH96</accession>
<dbReference type="Gene3D" id="3.40.630.30">
    <property type="match status" value="1"/>
</dbReference>
<dbReference type="PANTHER" id="PTHR37817">
    <property type="entry name" value="N-ACETYLTRANSFERASE EIS"/>
    <property type="match status" value="1"/>
</dbReference>
<protein>
    <submittedName>
        <fullName evidence="2">Acetyltransferase</fullName>
    </submittedName>
</protein>
<comment type="caution">
    <text evidence="2">The sequence shown here is derived from an EMBL/GenBank/DDBJ whole genome shotgun (WGS) entry which is preliminary data.</text>
</comment>
<name>A0A919SH96_9ACTN</name>
<dbReference type="InterPro" id="IPR051554">
    <property type="entry name" value="Acetyltransferase_Eis"/>
</dbReference>
<keyword evidence="3" id="KW-1185">Reference proteome</keyword>
<evidence type="ECO:0000259" key="1">
    <source>
        <dbReference type="PROSITE" id="PS51186"/>
    </source>
</evidence>
<evidence type="ECO:0000313" key="3">
    <source>
        <dbReference type="Proteomes" id="UP000681340"/>
    </source>
</evidence>
<dbReference type="GO" id="GO:0030649">
    <property type="term" value="P:aminoglycoside antibiotic catabolic process"/>
    <property type="evidence" value="ECO:0007669"/>
    <property type="project" value="TreeGrafter"/>
</dbReference>
<organism evidence="2 3">
    <name type="scientific">Actinoplanes auranticolor</name>
    <dbReference type="NCBI Taxonomy" id="47988"/>
    <lineage>
        <taxon>Bacteria</taxon>
        <taxon>Bacillati</taxon>
        <taxon>Actinomycetota</taxon>
        <taxon>Actinomycetes</taxon>
        <taxon>Micromonosporales</taxon>
        <taxon>Micromonosporaceae</taxon>
        <taxon>Actinoplanes</taxon>
    </lineage>
</organism>
<proteinExistence type="predicted"/>
<dbReference type="InterPro" id="IPR016181">
    <property type="entry name" value="Acyl_CoA_acyltransferase"/>
</dbReference>
<dbReference type="EMBL" id="BOQL01000038">
    <property type="protein sequence ID" value="GIM71840.1"/>
    <property type="molecule type" value="Genomic_DNA"/>
</dbReference>
<gene>
    <name evidence="2" type="ORF">Aau02nite_47980</name>
</gene>
<reference evidence="2" key="1">
    <citation type="submission" date="2021-03" db="EMBL/GenBank/DDBJ databases">
        <title>Whole genome shotgun sequence of Actinoplanes auranticolor NBRC 12245.</title>
        <authorList>
            <person name="Komaki H."/>
            <person name="Tamura T."/>
        </authorList>
    </citation>
    <scope>NUCLEOTIDE SEQUENCE</scope>
    <source>
        <strain evidence="2">NBRC 12245</strain>
    </source>
</reference>
<dbReference type="SUPFAM" id="SSF55729">
    <property type="entry name" value="Acyl-CoA N-acyltransferases (Nat)"/>
    <property type="match status" value="1"/>
</dbReference>
<sequence length="254" mass="27131">MTPSTTYDVCDTPPQLLNNRHYWLGYGHLYRLDDPDVTMYRSGVAHPLLNGVLRVARGGFARARSLAASFGDLPSTWWIGEDSYPGLADDLVAAGGTQVATMPVMAARVDAVPDQRAVPGLTIETVPAAGLREWVSTYAPSMGVAPDQQEASLAMEAGHAETPAHLVRFAGRVDGEVVGTSALLDRAGVGGIYLVSTTEAHRRRGIGAALTAAAVAEAGRRNLPMVTLQASRLGEPVYRRMGFTTVAHYRLFTL</sequence>
<dbReference type="PANTHER" id="PTHR37817:SF1">
    <property type="entry name" value="N-ACETYLTRANSFERASE EIS"/>
    <property type="match status" value="1"/>
</dbReference>
<dbReference type="RefSeq" id="WP_212990777.1">
    <property type="nucleotide sequence ID" value="NZ_BAABEA010000025.1"/>
</dbReference>
<dbReference type="Pfam" id="PF13673">
    <property type="entry name" value="Acetyltransf_10"/>
    <property type="match status" value="1"/>
</dbReference>
<dbReference type="PROSITE" id="PS51186">
    <property type="entry name" value="GNAT"/>
    <property type="match status" value="1"/>
</dbReference>
<feature type="domain" description="N-acetyltransferase" evidence="1">
    <location>
        <begin position="121"/>
        <end position="254"/>
    </location>
</feature>
<dbReference type="InterPro" id="IPR000182">
    <property type="entry name" value="GNAT_dom"/>
</dbReference>
<dbReference type="GO" id="GO:0034069">
    <property type="term" value="F:aminoglycoside N-acetyltransferase activity"/>
    <property type="evidence" value="ECO:0007669"/>
    <property type="project" value="TreeGrafter"/>
</dbReference>
<evidence type="ECO:0000313" key="2">
    <source>
        <dbReference type="EMBL" id="GIM71840.1"/>
    </source>
</evidence>
<dbReference type="Proteomes" id="UP000681340">
    <property type="component" value="Unassembled WGS sequence"/>
</dbReference>
<dbReference type="AlphaFoldDB" id="A0A919SH96"/>